<dbReference type="InterPro" id="IPR016037">
    <property type="entry name" value="DHQ_synth_AroB"/>
</dbReference>
<keyword evidence="11 18" id="KW-0479">Metal-binding</keyword>
<dbReference type="Gene3D" id="1.20.1090.10">
    <property type="entry name" value="Dehydroquinate synthase-like - alpha domain"/>
    <property type="match status" value="1"/>
</dbReference>
<feature type="binding site" evidence="18">
    <location>
        <position position="151"/>
    </location>
    <ligand>
        <name>NAD(+)</name>
        <dbReference type="ChEBI" id="CHEBI:57540"/>
    </ligand>
</feature>
<dbReference type="RefSeq" id="WP_262392648.1">
    <property type="nucleotide sequence ID" value="NZ_BEXB01000013.1"/>
</dbReference>
<dbReference type="CDD" id="cd08195">
    <property type="entry name" value="DHQS"/>
    <property type="match status" value="1"/>
</dbReference>
<dbReference type="GO" id="GO:0009073">
    <property type="term" value="P:aromatic amino acid family biosynthetic process"/>
    <property type="evidence" value="ECO:0007669"/>
    <property type="project" value="UniProtKB-KW"/>
</dbReference>
<evidence type="ECO:0000256" key="11">
    <source>
        <dbReference type="ARBA" id="ARBA00022723"/>
    </source>
</evidence>
<dbReference type="GO" id="GO:0005737">
    <property type="term" value="C:cytoplasm"/>
    <property type="evidence" value="ECO:0007669"/>
    <property type="project" value="UniProtKB-SubCell"/>
</dbReference>
<evidence type="ECO:0000256" key="3">
    <source>
        <dbReference type="ARBA" id="ARBA00001947"/>
    </source>
</evidence>
<evidence type="ECO:0000259" key="20">
    <source>
        <dbReference type="Pfam" id="PF24621"/>
    </source>
</evidence>
<evidence type="ECO:0000256" key="15">
    <source>
        <dbReference type="ARBA" id="ARBA00023141"/>
    </source>
</evidence>
<dbReference type="FunFam" id="3.40.50.1970:FF:000007">
    <property type="entry name" value="Pentafunctional AROM polypeptide"/>
    <property type="match status" value="1"/>
</dbReference>
<evidence type="ECO:0000256" key="9">
    <source>
        <dbReference type="ARBA" id="ARBA00022490"/>
    </source>
</evidence>
<feature type="binding site" evidence="18">
    <location>
        <position position="245"/>
    </location>
    <ligand>
        <name>Zn(2+)</name>
        <dbReference type="ChEBI" id="CHEBI:29105"/>
    </ligand>
</feature>
<evidence type="ECO:0000256" key="1">
    <source>
        <dbReference type="ARBA" id="ARBA00001393"/>
    </source>
</evidence>
<comment type="function">
    <text evidence="18">Catalyzes the conversion of 3-deoxy-D-arabino-heptulosonate 7-phosphate (DAHP) to dehydroquinate (DHQ).</text>
</comment>
<comment type="cofactor">
    <cofactor evidence="3">
        <name>Zn(2+)</name>
        <dbReference type="ChEBI" id="CHEBI:29105"/>
    </cofactor>
</comment>
<keyword evidence="10 18" id="KW-0028">Amino-acid biosynthesis</keyword>
<accession>A0A4Y1ZCQ5</accession>
<feature type="binding site" evidence="18">
    <location>
        <begin position="71"/>
        <end position="76"/>
    </location>
    <ligand>
        <name>NAD(+)</name>
        <dbReference type="ChEBI" id="CHEBI:57540"/>
    </ligand>
</feature>
<keyword evidence="14 18" id="KW-0520">NAD</keyword>
<evidence type="ECO:0000256" key="14">
    <source>
        <dbReference type="ARBA" id="ARBA00023027"/>
    </source>
</evidence>
<evidence type="ECO:0000313" key="21">
    <source>
        <dbReference type="EMBL" id="GAY76388.1"/>
    </source>
</evidence>
<dbReference type="Pfam" id="PF01761">
    <property type="entry name" value="DHQ_synthase"/>
    <property type="match status" value="1"/>
</dbReference>
<keyword evidence="16 18" id="KW-0456">Lyase</keyword>
<evidence type="ECO:0000313" key="22">
    <source>
        <dbReference type="Proteomes" id="UP000319716"/>
    </source>
</evidence>
<organism evidence="21 22">
    <name type="scientific">Sporolactobacillus inulinus</name>
    <dbReference type="NCBI Taxonomy" id="2078"/>
    <lineage>
        <taxon>Bacteria</taxon>
        <taxon>Bacillati</taxon>
        <taxon>Bacillota</taxon>
        <taxon>Bacilli</taxon>
        <taxon>Bacillales</taxon>
        <taxon>Sporolactobacillaceae</taxon>
        <taxon>Sporolactobacillus</taxon>
    </lineage>
</organism>
<dbReference type="GO" id="GO:0009423">
    <property type="term" value="P:chorismate biosynthetic process"/>
    <property type="evidence" value="ECO:0007669"/>
    <property type="project" value="UniProtKB-UniRule"/>
</dbReference>
<dbReference type="AlphaFoldDB" id="A0A4Y1ZCQ5"/>
<dbReference type="Proteomes" id="UP000319716">
    <property type="component" value="Unassembled WGS sequence"/>
</dbReference>
<keyword evidence="13 18" id="KW-0862">Zinc</keyword>
<evidence type="ECO:0000256" key="7">
    <source>
        <dbReference type="ARBA" id="ARBA00013031"/>
    </source>
</evidence>
<name>A0A4Y1ZCQ5_9BACL</name>
<feature type="domain" description="3-dehydroquinate synthase N-terminal" evidence="19">
    <location>
        <begin position="67"/>
        <end position="178"/>
    </location>
</feature>
<dbReference type="InterPro" id="IPR030960">
    <property type="entry name" value="DHQS/DOIS_N"/>
</dbReference>
<comment type="pathway">
    <text evidence="5 18">Metabolic intermediate biosynthesis; chorismate biosynthesis; chorismate from D-erythrose 4-phosphate and phosphoenolpyruvate: step 2/7.</text>
</comment>
<dbReference type="HAMAP" id="MF_00110">
    <property type="entry name" value="DHQ_synthase"/>
    <property type="match status" value="1"/>
</dbReference>
<keyword evidence="15 18" id="KW-0057">Aromatic amino acid biosynthesis</keyword>
<dbReference type="UniPathway" id="UPA00053">
    <property type="reaction ID" value="UER00085"/>
</dbReference>
<evidence type="ECO:0000256" key="17">
    <source>
        <dbReference type="ARBA" id="ARBA00023285"/>
    </source>
</evidence>
<keyword evidence="12 18" id="KW-0547">Nucleotide-binding</keyword>
<dbReference type="PANTHER" id="PTHR43622">
    <property type="entry name" value="3-DEHYDROQUINATE SYNTHASE"/>
    <property type="match status" value="1"/>
</dbReference>
<evidence type="ECO:0000256" key="5">
    <source>
        <dbReference type="ARBA" id="ARBA00004661"/>
    </source>
</evidence>
<dbReference type="SUPFAM" id="SSF56796">
    <property type="entry name" value="Dehydroquinate synthase-like"/>
    <property type="match status" value="1"/>
</dbReference>
<dbReference type="GO" id="GO:0000166">
    <property type="term" value="F:nucleotide binding"/>
    <property type="evidence" value="ECO:0007669"/>
    <property type="project" value="UniProtKB-KW"/>
</dbReference>
<evidence type="ECO:0000259" key="19">
    <source>
        <dbReference type="Pfam" id="PF01761"/>
    </source>
</evidence>
<dbReference type="GO" id="GO:0008652">
    <property type="term" value="P:amino acid biosynthetic process"/>
    <property type="evidence" value="ECO:0007669"/>
    <property type="project" value="UniProtKB-KW"/>
</dbReference>
<comment type="subcellular location">
    <subcellularLocation>
        <location evidence="4 18">Cytoplasm</location>
    </subcellularLocation>
</comment>
<gene>
    <name evidence="18" type="primary">aroB</name>
    <name evidence="21" type="ORF">NBRC111894_1942</name>
</gene>
<evidence type="ECO:0000256" key="16">
    <source>
        <dbReference type="ARBA" id="ARBA00023239"/>
    </source>
</evidence>
<dbReference type="PANTHER" id="PTHR43622:SF7">
    <property type="entry name" value="3-DEHYDROQUINATE SYNTHASE, CHLOROPLASTIC"/>
    <property type="match status" value="1"/>
</dbReference>
<sequence>MKRFVALPHKKYPIFIERGVLQQLGSLLTGIWSPRKIAVVSDHHVAPLYQERIVRQLEAAGFRTATFQVPSGESSKSWETAVQLYRSLTNNQFTRSDGVLALGGGVVGDLAGFIASTYMRGIAYIQVPTSLLAQVDSSVGGKTAINLDTAKNIVGTFHQPDAVFIDPDTLQTLPQRYICEGYAEIVKMSALEGGAFWQMTGEVHRPEDIVTQAEPLIHQSIAYKTKIVCKDEKESGLRQILNFGHTIGHAIELLSEGALAHGEAISIGMVQITQCFANYGLTKHGTLDGLVQRLQQTGLPLKSSLMSTADVYRQITNDKKNHGGRLTLVYLEAPVDPPCTQSRSVKLNYFSRGKRRRTVTDQDRRYRHVIIASARL</sequence>
<proteinExistence type="inferred from homology"/>
<protein>
    <recommendedName>
        <fullName evidence="8 18">3-dehydroquinate synthase</fullName>
        <shortName evidence="18">DHQS</shortName>
        <ecNumber evidence="7 18">4.2.3.4</ecNumber>
    </recommendedName>
</protein>
<dbReference type="InterPro" id="IPR050071">
    <property type="entry name" value="Dehydroquinate_synthase"/>
</dbReference>
<dbReference type="Gene3D" id="3.40.50.1970">
    <property type="match status" value="1"/>
</dbReference>
<evidence type="ECO:0000256" key="4">
    <source>
        <dbReference type="ARBA" id="ARBA00004496"/>
    </source>
</evidence>
<evidence type="ECO:0000256" key="6">
    <source>
        <dbReference type="ARBA" id="ARBA00005412"/>
    </source>
</evidence>
<comment type="cofactor">
    <cofactor evidence="18">
        <name>Co(2+)</name>
        <dbReference type="ChEBI" id="CHEBI:48828"/>
    </cofactor>
    <cofactor evidence="18">
        <name>Zn(2+)</name>
        <dbReference type="ChEBI" id="CHEBI:29105"/>
    </cofactor>
    <text evidence="18">Binds 1 divalent metal cation per subunit. Can use either Co(2+) or Zn(2+).</text>
</comment>
<evidence type="ECO:0000256" key="13">
    <source>
        <dbReference type="ARBA" id="ARBA00022833"/>
    </source>
</evidence>
<keyword evidence="9 18" id="KW-0963">Cytoplasm</keyword>
<dbReference type="GO" id="GO:0046872">
    <property type="term" value="F:metal ion binding"/>
    <property type="evidence" value="ECO:0007669"/>
    <property type="project" value="UniProtKB-KW"/>
</dbReference>
<comment type="similarity">
    <text evidence="6 18">Belongs to the sugar phosphate cyclases superfamily. Dehydroquinate synthase family.</text>
</comment>
<feature type="binding site" evidence="18">
    <location>
        <begin position="129"/>
        <end position="130"/>
    </location>
    <ligand>
        <name>NAD(+)</name>
        <dbReference type="ChEBI" id="CHEBI:57540"/>
    </ligand>
</feature>
<dbReference type="GO" id="GO:0003856">
    <property type="term" value="F:3-dehydroquinate synthase activity"/>
    <property type="evidence" value="ECO:0007669"/>
    <property type="project" value="UniProtKB-UniRule"/>
</dbReference>
<evidence type="ECO:0000256" key="18">
    <source>
        <dbReference type="HAMAP-Rule" id="MF_00110"/>
    </source>
</evidence>
<comment type="catalytic activity">
    <reaction evidence="1 18">
        <text>7-phospho-2-dehydro-3-deoxy-D-arabino-heptonate = 3-dehydroquinate + phosphate</text>
        <dbReference type="Rhea" id="RHEA:21968"/>
        <dbReference type="ChEBI" id="CHEBI:32364"/>
        <dbReference type="ChEBI" id="CHEBI:43474"/>
        <dbReference type="ChEBI" id="CHEBI:58394"/>
        <dbReference type="EC" id="4.2.3.4"/>
    </reaction>
</comment>
<dbReference type="EC" id="4.2.3.4" evidence="7 18"/>
<feature type="binding site" evidence="18">
    <location>
        <begin position="169"/>
        <end position="172"/>
    </location>
    <ligand>
        <name>NAD(+)</name>
        <dbReference type="ChEBI" id="CHEBI:57540"/>
    </ligand>
</feature>
<keyword evidence="17 18" id="KW-0170">Cobalt</keyword>
<dbReference type="InterPro" id="IPR056179">
    <property type="entry name" value="DHQS_C"/>
</dbReference>
<feature type="domain" description="3-dehydroquinate synthase C-terminal" evidence="20">
    <location>
        <begin position="181"/>
        <end position="321"/>
    </location>
</feature>
<comment type="cofactor">
    <cofactor evidence="2 18">
        <name>NAD(+)</name>
        <dbReference type="ChEBI" id="CHEBI:57540"/>
    </cofactor>
</comment>
<dbReference type="EMBL" id="BEXB01000013">
    <property type="protein sequence ID" value="GAY76388.1"/>
    <property type="molecule type" value="Genomic_DNA"/>
</dbReference>
<feature type="binding site" evidence="18">
    <location>
        <position position="142"/>
    </location>
    <ligand>
        <name>NAD(+)</name>
        <dbReference type="ChEBI" id="CHEBI:57540"/>
    </ligand>
</feature>
<evidence type="ECO:0000256" key="8">
    <source>
        <dbReference type="ARBA" id="ARBA00017684"/>
    </source>
</evidence>
<comment type="caution">
    <text evidence="21">The sequence shown here is derived from an EMBL/GenBank/DDBJ whole genome shotgun (WGS) entry which is preliminary data.</text>
</comment>
<feature type="binding site" evidence="18">
    <location>
        <position position="261"/>
    </location>
    <ligand>
        <name>Zn(2+)</name>
        <dbReference type="ChEBI" id="CHEBI:29105"/>
    </ligand>
</feature>
<dbReference type="Pfam" id="PF24621">
    <property type="entry name" value="DHQS_C"/>
    <property type="match status" value="1"/>
</dbReference>
<dbReference type="NCBIfam" id="TIGR01357">
    <property type="entry name" value="aroB"/>
    <property type="match status" value="1"/>
</dbReference>
<evidence type="ECO:0000256" key="10">
    <source>
        <dbReference type="ARBA" id="ARBA00022605"/>
    </source>
</evidence>
<feature type="binding site" evidence="18">
    <location>
        <begin position="105"/>
        <end position="109"/>
    </location>
    <ligand>
        <name>NAD(+)</name>
        <dbReference type="ChEBI" id="CHEBI:57540"/>
    </ligand>
</feature>
<evidence type="ECO:0000256" key="12">
    <source>
        <dbReference type="ARBA" id="ARBA00022741"/>
    </source>
</evidence>
<evidence type="ECO:0000256" key="2">
    <source>
        <dbReference type="ARBA" id="ARBA00001911"/>
    </source>
</evidence>
<dbReference type="InterPro" id="IPR030963">
    <property type="entry name" value="DHQ_synth_fam"/>
</dbReference>
<reference evidence="21 22" key="1">
    <citation type="submission" date="2017-11" db="EMBL/GenBank/DDBJ databases">
        <title>Draft Genome Sequence of Sporolactobacillus inulinus NBRC 111894 Isolated from Koso, a Japanese Sugar-Vegetable Fermented Beverage.</title>
        <authorList>
            <person name="Chiou T.Y."/>
            <person name="Oshima K."/>
            <person name="Suda W."/>
            <person name="Hattori M."/>
            <person name="Takahashi T."/>
        </authorList>
    </citation>
    <scope>NUCLEOTIDE SEQUENCE [LARGE SCALE GENOMIC DNA]</scope>
    <source>
        <strain evidence="21 22">NBRC111894</strain>
    </source>
</reference>
<feature type="binding site" evidence="18">
    <location>
        <position position="184"/>
    </location>
    <ligand>
        <name>Zn(2+)</name>
        <dbReference type="ChEBI" id="CHEBI:29105"/>
    </ligand>
</feature>
<dbReference type="PIRSF" id="PIRSF001455">
    <property type="entry name" value="DHQ_synth"/>
    <property type="match status" value="1"/>
</dbReference>